<dbReference type="InterPro" id="IPR011640">
    <property type="entry name" value="Fe2_transport_prot_B_C"/>
</dbReference>
<dbReference type="GeneID" id="93486419"/>
<gene>
    <name evidence="19" type="ORF">HNR45_001158</name>
</gene>
<dbReference type="Pfam" id="PF07664">
    <property type="entry name" value="FeoB_C"/>
    <property type="match status" value="1"/>
</dbReference>
<dbReference type="GO" id="GO:0046872">
    <property type="term" value="F:metal ion binding"/>
    <property type="evidence" value="ECO:0007669"/>
    <property type="project" value="UniProtKB-KW"/>
</dbReference>
<dbReference type="FunFam" id="3.40.50.300:FF:000426">
    <property type="entry name" value="Ferrous iron transport protein B"/>
    <property type="match status" value="1"/>
</dbReference>
<reference evidence="19 20" key="1">
    <citation type="submission" date="2020-08" db="EMBL/GenBank/DDBJ databases">
        <title>Genomic Encyclopedia of Type Strains, Phase IV (KMG-IV): sequencing the most valuable type-strain genomes for metagenomic binning, comparative biology and taxonomic classification.</title>
        <authorList>
            <person name="Goeker M."/>
        </authorList>
    </citation>
    <scope>NUCLEOTIDE SEQUENCE [LARGE SCALE GENOMIC DNA]</scope>
    <source>
        <strain evidence="19 20">DSM 21255</strain>
    </source>
</reference>
<keyword evidence="12 15" id="KW-0342">GTP-binding</keyword>
<keyword evidence="9 17" id="KW-1133">Transmembrane helix</keyword>
<feature type="transmembrane region" description="Helical" evidence="17">
    <location>
        <begin position="420"/>
        <end position="448"/>
    </location>
</feature>
<dbReference type="PROSITE" id="PS51711">
    <property type="entry name" value="G_FEOB"/>
    <property type="match status" value="1"/>
</dbReference>
<evidence type="ECO:0000256" key="4">
    <source>
        <dbReference type="ARBA" id="ARBA00022475"/>
    </source>
</evidence>
<feature type="transmembrane region" description="Helical" evidence="17">
    <location>
        <begin position="286"/>
        <end position="309"/>
    </location>
</feature>
<comment type="function">
    <text evidence="1 17">Probable transporter of a GTP-driven Fe(2+) uptake system.</text>
</comment>
<feature type="transmembrane region" description="Helical" evidence="17">
    <location>
        <begin position="346"/>
        <end position="366"/>
    </location>
</feature>
<evidence type="ECO:0000256" key="3">
    <source>
        <dbReference type="ARBA" id="ARBA00022448"/>
    </source>
</evidence>
<keyword evidence="3 17" id="KW-0813">Transport</keyword>
<comment type="subcellular location">
    <subcellularLocation>
        <location evidence="2">Cell inner membrane</location>
        <topology evidence="2">Multi-pass membrane protein</topology>
    </subcellularLocation>
    <subcellularLocation>
        <location evidence="17">Cell membrane</location>
        <topology evidence="17">Multi-pass membrane protein</topology>
    </subcellularLocation>
</comment>
<evidence type="ECO:0000256" key="2">
    <source>
        <dbReference type="ARBA" id="ARBA00004429"/>
    </source>
</evidence>
<dbReference type="GO" id="GO:0005525">
    <property type="term" value="F:GTP binding"/>
    <property type="evidence" value="ECO:0007669"/>
    <property type="project" value="UniProtKB-KW"/>
</dbReference>
<proteinExistence type="inferred from homology"/>
<dbReference type="CDD" id="cd01879">
    <property type="entry name" value="FeoB"/>
    <property type="match status" value="1"/>
</dbReference>
<dbReference type="InterPro" id="IPR050860">
    <property type="entry name" value="FeoB_GTPase"/>
</dbReference>
<dbReference type="Pfam" id="PF17910">
    <property type="entry name" value="FeoB_Cyto"/>
    <property type="match status" value="1"/>
</dbReference>
<sequence length="794" mass="87594">MKAIKIALAGNPNCGKTTVFNNLTGARQHVGNYPGVTVERKEGHKRFAGIDMLFLDLPGTYSLTARSLDEVVARNTIINERPDVIVNVQDASNLERNLYLTAQLVELGQPVVIALNMVDVADQMGIHIDLRKLSDALGITVVQTVGSRNVGTVALLEDVARVAKEGKAPQIKIDYGPTLEHLITTMTTAIQAQTDIQYPIRWLAIKLLENDQEVQEALQQRGGMEDVLNLAHCLRNSLPKEIDAEFIFAEKRHQFAVQIFQQAVTVDPTLHETRSDKIDKVLTHRFFGPLIFAGMMWLLFNAVFTLGAYPQEWLDGVITDFGTWLTTVLPEGAIQSLVVDGIVGGVGAVLSFLPLILILFAGIALLEDSGYMARAAFILDRMMHAVGLHGKSFIMLLLGFGCTVPAVMGTRSLDNPRDRMVTMLVAPMMSCGARLPVYTLLIGAFFTAKWAGTVLFGIYMLGIVLAIVLALAFRKFLFPGEREPFVMEMPEYHVPTLKGVLLHMWERAVLYFKKAGTFILAASVVVWFITVYPQNVPLDQDYDALRAAATQEYQTQAEAVLAPFAINEINENPALFQAVATLETLQTQNEEALAAAQEEGNAAEEETLAKSFTAYGREFPVALQSVAETQPQYYPYALEYFALTKDHEEEMAAIDRAESADQLAHSYAGQFGHMIEPVLQPLGFNWKIGVSLVAALTAKEVLVSSLGTIYSMQADPDDSSGLMERLAADPAFDPLIALSLMVFVLLYCPCLAVLAVMRRETDSFRWPAFVFMYCTSLAWVCSFVVYQGGRMLGF</sequence>
<feature type="binding site" evidence="15">
    <location>
        <begin position="35"/>
        <end position="39"/>
    </location>
    <ligand>
        <name>GTP</name>
        <dbReference type="ChEBI" id="CHEBI:37565"/>
        <label>2</label>
    </ligand>
</feature>
<feature type="transmembrane region" description="Helical" evidence="17">
    <location>
        <begin position="454"/>
        <end position="473"/>
    </location>
</feature>
<protein>
    <recommendedName>
        <fullName evidence="14 17">Ferrous iron transport protein B</fullName>
    </recommendedName>
</protein>
<dbReference type="GO" id="GO:0005886">
    <property type="term" value="C:plasma membrane"/>
    <property type="evidence" value="ECO:0007669"/>
    <property type="project" value="UniProtKB-SubCell"/>
</dbReference>
<evidence type="ECO:0000256" key="12">
    <source>
        <dbReference type="ARBA" id="ARBA00023134"/>
    </source>
</evidence>
<keyword evidence="6" id="KW-0997">Cell inner membrane</keyword>
<feature type="binding site" evidence="15">
    <location>
        <begin position="116"/>
        <end position="119"/>
    </location>
    <ligand>
        <name>GTP</name>
        <dbReference type="ChEBI" id="CHEBI:37565"/>
        <label>4</label>
    </ligand>
</feature>
<feature type="binding site" evidence="16">
    <location>
        <position position="25"/>
    </location>
    <ligand>
        <name>Mg(2+)</name>
        <dbReference type="ChEBI" id="CHEBI:18420"/>
        <label>2</label>
    </ligand>
</feature>
<feature type="binding site" evidence="16">
    <location>
        <position position="21"/>
    </location>
    <ligand>
        <name>Mg(2+)</name>
        <dbReference type="ChEBI" id="CHEBI:18420"/>
        <label>2</label>
    </ligand>
</feature>
<evidence type="ECO:0000256" key="5">
    <source>
        <dbReference type="ARBA" id="ARBA00022496"/>
    </source>
</evidence>
<name>A0A841R4K3_9FIRM</name>
<dbReference type="InterPro" id="IPR030389">
    <property type="entry name" value="G_FEOB_dom"/>
</dbReference>
<evidence type="ECO:0000256" key="17">
    <source>
        <dbReference type="RuleBase" id="RU362098"/>
    </source>
</evidence>
<keyword evidence="10 17" id="KW-0408">Iron</keyword>
<dbReference type="InterPro" id="IPR027417">
    <property type="entry name" value="P-loop_NTPase"/>
</dbReference>
<evidence type="ECO:0000256" key="16">
    <source>
        <dbReference type="PIRSR" id="PIRSR603373-2"/>
    </source>
</evidence>
<dbReference type="Gene3D" id="1.10.287.1770">
    <property type="match status" value="1"/>
</dbReference>
<keyword evidence="11" id="KW-0406">Ion transport</keyword>
<feature type="binding site" evidence="15">
    <location>
        <begin position="56"/>
        <end position="59"/>
    </location>
    <ligand>
        <name>GTP</name>
        <dbReference type="ChEBI" id="CHEBI:37565"/>
        <label>3</label>
    </ligand>
</feature>
<feature type="binding site" evidence="15">
    <location>
        <begin position="10"/>
        <end position="17"/>
    </location>
    <ligand>
        <name>GTP</name>
        <dbReference type="ChEBI" id="CHEBI:37565"/>
        <label>1</label>
    </ligand>
</feature>
<evidence type="ECO:0000256" key="1">
    <source>
        <dbReference type="ARBA" id="ARBA00003926"/>
    </source>
</evidence>
<keyword evidence="13 17" id="KW-0472">Membrane</keyword>
<evidence type="ECO:0000256" key="11">
    <source>
        <dbReference type="ARBA" id="ARBA00023065"/>
    </source>
</evidence>
<dbReference type="Gene3D" id="3.40.50.300">
    <property type="entry name" value="P-loop containing nucleotide triphosphate hydrolases"/>
    <property type="match status" value="1"/>
</dbReference>
<accession>A0A841R4K3</accession>
<dbReference type="SUPFAM" id="SSF52540">
    <property type="entry name" value="P-loop containing nucleoside triphosphate hydrolases"/>
    <property type="match status" value="1"/>
</dbReference>
<dbReference type="InterPro" id="IPR011642">
    <property type="entry name" value="Gate_dom"/>
</dbReference>
<dbReference type="AlphaFoldDB" id="A0A841R4K3"/>
<evidence type="ECO:0000256" key="10">
    <source>
        <dbReference type="ARBA" id="ARBA00023004"/>
    </source>
</evidence>
<evidence type="ECO:0000259" key="18">
    <source>
        <dbReference type="PROSITE" id="PS51711"/>
    </source>
</evidence>
<dbReference type="Pfam" id="PF02421">
    <property type="entry name" value="FeoB_N"/>
    <property type="match status" value="1"/>
</dbReference>
<keyword evidence="7 17" id="KW-0812">Transmembrane</keyword>
<evidence type="ECO:0000256" key="9">
    <source>
        <dbReference type="ARBA" id="ARBA00022989"/>
    </source>
</evidence>
<dbReference type="InterPro" id="IPR041069">
    <property type="entry name" value="FeoB_Cyto"/>
</dbReference>
<organism evidence="19 20">
    <name type="scientific">Negativicoccus succinicivorans</name>
    <dbReference type="NCBI Taxonomy" id="620903"/>
    <lineage>
        <taxon>Bacteria</taxon>
        <taxon>Bacillati</taxon>
        <taxon>Bacillota</taxon>
        <taxon>Negativicutes</taxon>
        <taxon>Veillonellales</taxon>
        <taxon>Veillonellaceae</taxon>
        <taxon>Negativicoccus</taxon>
    </lineage>
</organism>
<evidence type="ECO:0000256" key="15">
    <source>
        <dbReference type="PIRSR" id="PIRSR603373-1"/>
    </source>
</evidence>
<dbReference type="EMBL" id="JACHHI010000005">
    <property type="protein sequence ID" value="MBB6478097.1"/>
    <property type="molecule type" value="Genomic_DNA"/>
</dbReference>
<dbReference type="Pfam" id="PF07670">
    <property type="entry name" value="Gate"/>
    <property type="match status" value="2"/>
</dbReference>
<dbReference type="InterPro" id="IPR003373">
    <property type="entry name" value="Fe2_transport_prot-B"/>
</dbReference>
<feature type="transmembrane region" description="Helical" evidence="17">
    <location>
        <begin position="735"/>
        <end position="756"/>
    </location>
</feature>
<dbReference type="Proteomes" id="UP000591941">
    <property type="component" value="Unassembled WGS sequence"/>
</dbReference>
<feature type="binding site" evidence="16">
    <location>
        <position position="24"/>
    </location>
    <ligand>
        <name>Mg(2+)</name>
        <dbReference type="ChEBI" id="CHEBI:18420"/>
        <label>2</label>
    </ligand>
</feature>
<evidence type="ECO:0000313" key="20">
    <source>
        <dbReference type="Proteomes" id="UP000591941"/>
    </source>
</evidence>
<feature type="transmembrane region" description="Helical" evidence="17">
    <location>
        <begin position="386"/>
        <end position="408"/>
    </location>
</feature>
<keyword evidence="4" id="KW-1003">Cell membrane</keyword>
<comment type="caution">
    <text evidence="17">Lacks conserved residue(s) required for the propagation of feature annotation.</text>
</comment>
<keyword evidence="20" id="KW-1185">Reference proteome</keyword>
<evidence type="ECO:0000313" key="19">
    <source>
        <dbReference type="EMBL" id="MBB6478097.1"/>
    </source>
</evidence>
<evidence type="ECO:0000256" key="13">
    <source>
        <dbReference type="ARBA" id="ARBA00023136"/>
    </source>
</evidence>
<keyword evidence="5 17" id="KW-0410">Iron transport</keyword>
<comment type="caution">
    <text evidence="19">The sequence shown here is derived from an EMBL/GenBank/DDBJ whole genome shotgun (WGS) entry which is preliminary data.</text>
</comment>
<dbReference type="OrthoDB" id="9809127at2"/>
<dbReference type="GO" id="GO:0015093">
    <property type="term" value="F:ferrous iron transmembrane transporter activity"/>
    <property type="evidence" value="ECO:0007669"/>
    <property type="project" value="UniProtKB-UniRule"/>
</dbReference>
<evidence type="ECO:0000256" key="7">
    <source>
        <dbReference type="ARBA" id="ARBA00022692"/>
    </source>
</evidence>
<keyword evidence="16" id="KW-0460">Magnesium</keyword>
<feature type="domain" description="FeoB-type G" evidence="18">
    <location>
        <begin position="3"/>
        <end position="165"/>
    </location>
</feature>
<feature type="transmembrane region" description="Helical" evidence="17">
    <location>
        <begin position="768"/>
        <end position="786"/>
    </location>
</feature>
<dbReference type="RefSeq" id="WP_024048535.1">
    <property type="nucleotide sequence ID" value="NZ_CABWNB010000004.1"/>
</dbReference>
<evidence type="ECO:0000256" key="8">
    <source>
        <dbReference type="ARBA" id="ARBA00022741"/>
    </source>
</evidence>
<keyword evidence="8 15" id="KW-0547">Nucleotide-binding</keyword>
<dbReference type="PANTHER" id="PTHR43185">
    <property type="entry name" value="FERROUS IRON TRANSPORT PROTEIN B"/>
    <property type="match status" value="1"/>
</dbReference>
<evidence type="ECO:0000256" key="14">
    <source>
        <dbReference type="NCBIfam" id="TIGR00437"/>
    </source>
</evidence>
<keyword evidence="16" id="KW-0479">Metal-binding</keyword>
<dbReference type="PANTHER" id="PTHR43185:SF1">
    <property type="entry name" value="FE(2+) TRANSPORTER FEOB"/>
    <property type="match status" value="1"/>
</dbReference>
<dbReference type="NCBIfam" id="TIGR00437">
    <property type="entry name" value="feoB"/>
    <property type="match status" value="1"/>
</dbReference>
<comment type="similarity">
    <text evidence="17">Belongs to the TRAFAC class TrmE-Era-EngA-EngB-Septin-like GTPase superfamily. FeoB GTPase (TC 9.A.8) family.</text>
</comment>
<evidence type="ECO:0000256" key="6">
    <source>
        <dbReference type="ARBA" id="ARBA00022519"/>
    </source>
</evidence>